<dbReference type="EMBL" id="QXTE01004988">
    <property type="protein sequence ID" value="TFJ95542.1"/>
    <property type="molecule type" value="Genomic_DNA"/>
</dbReference>
<dbReference type="AlphaFoldDB" id="A0A4D9DKK0"/>
<evidence type="ECO:0000313" key="2">
    <source>
        <dbReference type="Proteomes" id="UP000297703"/>
    </source>
</evidence>
<organism evidence="1 2">
    <name type="scientific">Platysternon megacephalum</name>
    <name type="common">big-headed turtle</name>
    <dbReference type="NCBI Taxonomy" id="55544"/>
    <lineage>
        <taxon>Eukaryota</taxon>
        <taxon>Metazoa</taxon>
        <taxon>Chordata</taxon>
        <taxon>Craniata</taxon>
        <taxon>Vertebrata</taxon>
        <taxon>Euteleostomi</taxon>
        <taxon>Archelosauria</taxon>
        <taxon>Testudinata</taxon>
        <taxon>Testudines</taxon>
        <taxon>Cryptodira</taxon>
        <taxon>Durocryptodira</taxon>
        <taxon>Testudinoidea</taxon>
        <taxon>Platysternidae</taxon>
        <taxon>Platysternon</taxon>
    </lineage>
</organism>
<proteinExistence type="predicted"/>
<sequence length="130" mass="14129">MQDCSLLLLQAESHNMKNQQMDPFTRRQCKPTIVSNSRDPAVQAAILAQLNAKYGSGALPDAPKDMGKASTASLLCCGQGKDKDVNSKSASDLSEDLFKVHDFDVKIDLQVPSSGGCLLCMCREVIFQFC</sequence>
<dbReference type="GO" id="GO:0003746">
    <property type="term" value="F:translation elongation factor activity"/>
    <property type="evidence" value="ECO:0007669"/>
    <property type="project" value="UniProtKB-KW"/>
</dbReference>
<dbReference type="Proteomes" id="UP000297703">
    <property type="component" value="Unassembled WGS sequence"/>
</dbReference>
<accession>A0A4D9DKK0</accession>
<keyword evidence="1" id="KW-0648">Protein biosynthesis</keyword>
<keyword evidence="1" id="KW-0251">Elongation factor</keyword>
<dbReference type="STRING" id="55544.A0A4D9DKK0"/>
<protein>
    <submittedName>
        <fullName evidence="1">Elongation factor Tu</fullName>
    </submittedName>
</protein>
<dbReference type="OrthoDB" id="166375at2759"/>
<reference evidence="1 2" key="1">
    <citation type="submission" date="2019-04" db="EMBL/GenBank/DDBJ databases">
        <title>Draft genome of the big-headed turtle Platysternon megacephalum.</title>
        <authorList>
            <person name="Gong S."/>
        </authorList>
    </citation>
    <scope>NUCLEOTIDE SEQUENCE [LARGE SCALE GENOMIC DNA]</scope>
    <source>
        <strain evidence="1">DO16091913</strain>
        <tissue evidence="1">Muscle</tissue>
    </source>
</reference>
<comment type="caution">
    <text evidence="1">The sequence shown here is derived from an EMBL/GenBank/DDBJ whole genome shotgun (WGS) entry which is preliminary data.</text>
</comment>
<keyword evidence="2" id="KW-1185">Reference proteome</keyword>
<evidence type="ECO:0000313" key="1">
    <source>
        <dbReference type="EMBL" id="TFJ95542.1"/>
    </source>
</evidence>
<name>A0A4D9DKK0_9SAUR</name>
<reference evidence="1 2" key="2">
    <citation type="submission" date="2019-04" db="EMBL/GenBank/DDBJ databases">
        <title>The genome sequence of big-headed turtle.</title>
        <authorList>
            <person name="Gong S."/>
        </authorList>
    </citation>
    <scope>NUCLEOTIDE SEQUENCE [LARGE SCALE GENOMIC DNA]</scope>
    <source>
        <strain evidence="1">DO16091913</strain>
        <tissue evidence="1">Muscle</tissue>
    </source>
</reference>
<gene>
    <name evidence="1" type="ORF">DR999_PMT22865</name>
</gene>